<protein>
    <recommendedName>
        <fullName evidence="4">RlpA-like protein double-psi beta-barrel domain-containing protein</fullName>
    </recommendedName>
</protein>
<dbReference type="SUPFAM" id="SSF50685">
    <property type="entry name" value="Barwin-like endoglucanases"/>
    <property type="match status" value="1"/>
</dbReference>
<dbReference type="Gene3D" id="2.40.40.10">
    <property type="entry name" value="RlpA-like domain"/>
    <property type="match status" value="1"/>
</dbReference>
<dbReference type="InterPro" id="IPR036908">
    <property type="entry name" value="RlpA-like_sf"/>
</dbReference>
<dbReference type="AlphaFoldDB" id="A0AA48L749"/>
<feature type="compositionally biased region" description="Low complexity" evidence="1">
    <location>
        <begin position="105"/>
        <end position="130"/>
    </location>
</feature>
<dbReference type="Proteomes" id="UP001233271">
    <property type="component" value="Chromosome 5"/>
</dbReference>
<proteinExistence type="predicted"/>
<feature type="region of interest" description="Disordered" evidence="1">
    <location>
        <begin position="98"/>
        <end position="266"/>
    </location>
</feature>
<dbReference type="CDD" id="cd22191">
    <property type="entry name" value="DPBB_RlpA_EXP_N-like"/>
    <property type="match status" value="1"/>
</dbReference>
<evidence type="ECO:0000313" key="2">
    <source>
        <dbReference type="EMBL" id="BEI93118.1"/>
    </source>
</evidence>
<dbReference type="KEGG" id="ccac:CcaHIS019_0507460"/>
<feature type="compositionally biased region" description="Polar residues" evidence="1">
    <location>
        <begin position="139"/>
        <end position="155"/>
    </location>
</feature>
<keyword evidence="3" id="KW-1185">Reference proteome</keyword>
<dbReference type="RefSeq" id="XP_060458383.1">
    <property type="nucleotide sequence ID" value="XM_060601939.1"/>
</dbReference>
<dbReference type="EMBL" id="AP028216">
    <property type="protein sequence ID" value="BEI93118.1"/>
    <property type="molecule type" value="Genomic_DNA"/>
</dbReference>
<evidence type="ECO:0000256" key="1">
    <source>
        <dbReference type="SAM" id="MobiDB-lite"/>
    </source>
</evidence>
<feature type="compositionally biased region" description="Pro residues" evidence="1">
    <location>
        <begin position="161"/>
        <end position="170"/>
    </location>
</feature>
<reference evidence="2" key="1">
    <citation type="journal article" date="2023" name="BMC Genomics">
        <title>Chromosome-level genome assemblies of Cutaneotrichosporon spp. (Trichosporonales, Basidiomycota) reveal imbalanced evolution between nucleotide sequences and chromosome synteny.</title>
        <authorList>
            <person name="Kobayashi Y."/>
            <person name="Kayamori A."/>
            <person name="Aoki K."/>
            <person name="Shiwa Y."/>
            <person name="Matsutani M."/>
            <person name="Fujita N."/>
            <person name="Sugita T."/>
            <person name="Iwasaki W."/>
            <person name="Tanaka N."/>
            <person name="Takashima M."/>
        </authorList>
    </citation>
    <scope>NUCLEOTIDE SEQUENCE</scope>
    <source>
        <strain evidence="2">HIS019</strain>
    </source>
</reference>
<feature type="compositionally biased region" description="Polar residues" evidence="1">
    <location>
        <begin position="247"/>
        <end position="257"/>
    </location>
</feature>
<evidence type="ECO:0000313" key="3">
    <source>
        <dbReference type="Proteomes" id="UP001233271"/>
    </source>
</evidence>
<dbReference type="GeneID" id="85496988"/>
<feature type="compositionally biased region" description="Gly residues" evidence="1">
    <location>
        <begin position="237"/>
        <end position="246"/>
    </location>
</feature>
<organism evidence="2 3">
    <name type="scientific">Cutaneotrichosporon cavernicola</name>
    <dbReference type="NCBI Taxonomy" id="279322"/>
    <lineage>
        <taxon>Eukaryota</taxon>
        <taxon>Fungi</taxon>
        <taxon>Dikarya</taxon>
        <taxon>Basidiomycota</taxon>
        <taxon>Agaricomycotina</taxon>
        <taxon>Tremellomycetes</taxon>
        <taxon>Trichosporonales</taxon>
        <taxon>Trichosporonaceae</taxon>
        <taxon>Cutaneotrichosporon</taxon>
    </lineage>
</organism>
<evidence type="ECO:0008006" key="4">
    <source>
        <dbReference type="Google" id="ProtNLM"/>
    </source>
</evidence>
<feature type="compositionally biased region" description="Low complexity" evidence="1">
    <location>
        <begin position="187"/>
        <end position="221"/>
    </location>
</feature>
<sequence>MYTALIVAFAGASLITAAPINFTKRYRHSKYEPYDEYHLRYVALDCRTKHNTTFFVDCCHPLRNGENITEVRSAYCVPNATAIASASAHIAGATAPLPSSSGNWNTNDAGNSNSSDDTASNNSDDGAAAAYTSLGGDAPTSTTSAYDAPTSTTSAYDAPTDTPPSAPSPSPSIAVENHVAQDSNQNQDASSEQGPSSSSSDQAPTSSSSSDQAPSPTSSSDNAQPTPSGDNNNDNNNGGGGGGDVQTGGQATFYSQTDGGGGPAGACGAVHSDSDIIVALSTHGPWYPNANAVSPYCGRKVQIWPAGDFAGKGNTITATCADACPSCTHSGNDIDLSLGAWAAMGIADSVGVVPIEWKFV</sequence>
<gene>
    <name evidence="2" type="ORF">CcaverHIS019_0507460</name>
</gene>
<name>A0AA48L749_9TREE</name>
<accession>A0AA48L749</accession>